<reference evidence="3 4" key="1">
    <citation type="submission" date="2017-03" db="EMBL/GenBank/DDBJ databases">
        <title>Complete genome sequence of Candidatus 'Thiodictyon syntrophicum' sp. nov. strain Cad16T, a photolithoautotroph purple sulfur bacterium isolated from an alpine meromictic lake.</title>
        <authorList>
            <person name="Luedin S.M."/>
            <person name="Pothier J.F."/>
            <person name="Danza F."/>
            <person name="Storelli N."/>
            <person name="Wittwer M."/>
            <person name="Tonolla M."/>
        </authorList>
    </citation>
    <scope>NUCLEOTIDE SEQUENCE [LARGE SCALE GENOMIC DNA]</scope>
    <source>
        <strain evidence="3 4">Cad16T</strain>
    </source>
</reference>
<keyword evidence="2" id="KW-0732">Signal</keyword>
<organism evidence="3 4">
    <name type="scientific">Candidatus Thiodictyon syntrophicum</name>
    <dbReference type="NCBI Taxonomy" id="1166950"/>
    <lineage>
        <taxon>Bacteria</taxon>
        <taxon>Pseudomonadati</taxon>
        <taxon>Pseudomonadota</taxon>
        <taxon>Gammaproteobacteria</taxon>
        <taxon>Chromatiales</taxon>
        <taxon>Chromatiaceae</taxon>
        <taxon>Thiodictyon</taxon>
    </lineage>
</organism>
<dbReference type="EMBL" id="CP020370">
    <property type="protein sequence ID" value="AUB84125.1"/>
    <property type="molecule type" value="Genomic_DNA"/>
</dbReference>
<feature type="region of interest" description="Disordered" evidence="1">
    <location>
        <begin position="78"/>
        <end position="137"/>
    </location>
</feature>
<name>A0A2K8UF11_9GAMM</name>
<feature type="compositionally biased region" description="Basic and acidic residues" evidence="1">
    <location>
        <begin position="112"/>
        <end position="122"/>
    </location>
</feature>
<dbReference type="RefSeq" id="WP_100921792.1">
    <property type="nucleotide sequence ID" value="NZ_CP020370.1"/>
</dbReference>
<accession>A0A2K8UF11</accession>
<evidence type="ECO:0000313" key="4">
    <source>
        <dbReference type="Proteomes" id="UP000232638"/>
    </source>
</evidence>
<protein>
    <recommendedName>
        <fullName evidence="5">YbgF trimerisation domain-containing protein</fullName>
    </recommendedName>
</protein>
<keyword evidence="4" id="KW-1185">Reference proteome</keyword>
<proteinExistence type="predicted"/>
<sequence length="137" mass="14419">MRQSKRALGVLLIALTATGTLAGPAEINGLTQQLASIEAEIRSSAAQMRGALKDYTGAAGDEGQQLRTLKRERERLRRALQQATKAQADRDTTSKSMPTTKPALNLGPAATADERKGDKKPTVDVAPTGAMVPAPAL</sequence>
<evidence type="ECO:0000256" key="1">
    <source>
        <dbReference type="SAM" id="MobiDB-lite"/>
    </source>
</evidence>
<evidence type="ECO:0000313" key="3">
    <source>
        <dbReference type="EMBL" id="AUB84125.1"/>
    </source>
</evidence>
<dbReference type="Proteomes" id="UP000232638">
    <property type="component" value="Chromosome"/>
</dbReference>
<feature type="chain" id="PRO_5014797784" description="YbgF trimerisation domain-containing protein" evidence="2">
    <location>
        <begin position="23"/>
        <end position="137"/>
    </location>
</feature>
<dbReference type="AlphaFoldDB" id="A0A2K8UF11"/>
<evidence type="ECO:0000256" key="2">
    <source>
        <dbReference type="SAM" id="SignalP"/>
    </source>
</evidence>
<dbReference type="KEGG" id="tsy:THSYN_26435"/>
<feature type="signal peptide" evidence="2">
    <location>
        <begin position="1"/>
        <end position="22"/>
    </location>
</feature>
<gene>
    <name evidence="3" type="ORF">THSYN_26435</name>
</gene>
<evidence type="ECO:0008006" key="5">
    <source>
        <dbReference type="Google" id="ProtNLM"/>
    </source>
</evidence>